<reference evidence="1" key="1">
    <citation type="submission" date="2021-01" db="EMBL/GenBank/DDBJ databases">
        <authorList>
            <person name="Kaushik A."/>
        </authorList>
    </citation>
    <scope>NUCLEOTIDE SEQUENCE</scope>
    <source>
        <strain evidence="1">AG3-T5</strain>
    </source>
</reference>
<evidence type="ECO:0000313" key="2">
    <source>
        <dbReference type="Proteomes" id="UP000663841"/>
    </source>
</evidence>
<name>A0A8H3BW53_9AGAM</name>
<proteinExistence type="predicted"/>
<gene>
    <name evidence="1" type="ORF">RDB_LOCUS164381</name>
</gene>
<comment type="caution">
    <text evidence="1">The sequence shown here is derived from an EMBL/GenBank/DDBJ whole genome shotgun (WGS) entry which is preliminary data.</text>
</comment>
<dbReference type="EMBL" id="CAJMWW010000307">
    <property type="protein sequence ID" value="CAE6465764.1"/>
    <property type="molecule type" value="Genomic_DNA"/>
</dbReference>
<dbReference type="AlphaFoldDB" id="A0A8H3BW53"/>
<dbReference type="Proteomes" id="UP000663841">
    <property type="component" value="Unassembled WGS sequence"/>
</dbReference>
<organism evidence="1 2">
    <name type="scientific">Rhizoctonia solani</name>
    <dbReference type="NCBI Taxonomy" id="456999"/>
    <lineage>
        <taxon>Eukaryota</taxon>
        <taxon>Fungi</taxon>
        <taxon>Dikarya</taxon>
        <taxon>Basidiomycota</taxon>
        <taxon>Agaricomycotina</taxon>
        <taxon>Agaricomycetes</taxon>
        <taxon>Cantharellales</taxon>
        <taxon>Ceratobasidiaceae</taxon>
        <taxon>Rhizoctonia</taxon>
    </lineage>
</organism>
<sequence length="104" mass="11937">MFVKTSTFHAIDTRYLALYSHTLLINNTTRRLNPRSRIKPYVARIPRKDAYREATLLLTRSDDDHNGAYRRFSLGMGQLSGPYGPTDLSYDGSTGRLPRILFLD</sequence>
<protein>
    <submittedName>
        <fullName evidence="1">Uncharacterized protein</fullName>
    </submittedName>
</protein>
<accession>A0A8H3BW53</accession>
<evidence type="ECO:0000313" key="1">
    <source>
        <dbReference type="EMBL" id="CAE6465764.1"/>
    </source>
</evidence>